<feature type="compositionally biased region" description="Polar residues" evidence="1">
    <location>
        <begin position="1"/>
        <end position="17"/>
    </location>
</feature>
<gene>
    <name evidence="2" type="ORF">PVAP13_3KG262642</name>
</gene>
<evidence type="ECO:0000256" key="1">
    <source>
        <dbReference type="SAM" id="MobiDB-lite"/>
    </source>
</evidence>
<evidence type="ECO:0000313" key="2">
    <source>
        <dbReference type="EMBL" id="KAG2627756.1"/>
    </source>
</evidence>
<accession>A0A8T0V2N9</accession>
<dbReference type="EMBL" id="CM029041">
    <property type="protein sequence ID" value="KAG2627756.1"/>
    <property type="molecule type" value="Genomic_DNA"/>
</dbReference>
<name>A0A8T0V2N9_PANVG</name>
<protein>
    <submittedName>
        <fullName evidence="2">Uncharacterized protein</fullName>
    </submittedName>
</protein>
<reference evidence="2" key="1">
    <citation type="submission" date="2020-05" db="EMBL/GenBank/DDBJ databases">
        <title>WGS assembly of Panicum virgatum.</title>
        <authorList>
            <person name="Lovell J.T."/>
            <person name="Jenkins J."/>
            <person name="Shu S."/>
            <person name="Juenger T.E."/>
            <person name="Schmutz J."/>
        </authorList>
    </citation>
    <scope>NUCLEOTIDE SEQUENCE</scope>
    <source>
        <strain evidence="2">AP13</strain>
    </source>
</reference>
<evidence type="ECO:0000313" key="3">
    <source>
        <dbReference type="Proteomes" id="UP000823388"/>
    </source>
</evidence>
<feature type="region of interest" description="Disordered" evidence="1">
    <location>
        <begin position="1"/>
        <end position="49"/>
    </location>
</feature>
<organism evidence="2 3">
    <name type="scientific">Panicum virgatum</name>
    <name type="common">Blackwell switchgrass</name>
    <dbReference type="NCBI Taxonomy" id="38727"/>
    <lineage>
        <taxon>Eukaryota</taxon>
        <taxon>Viridiplantae</taxon>
        <taxon>Streptophyta</taxon>
        <taxon>Embryophyta</taxon>
        <taxon>Tracheophyta</taxon>
        <taxon>Spermatophyta</taxon>
        <taxon>Magnoliopsida</taxon>
        <taxon>Liliopsida</taxon>
        <taxon>Poales</taxon>
        <taxon>Poaceae</taxon>
        <taxon>PACMAD clade</taxon>
        <taxon>Panicoideae</taxon>
        <taxon>Panicodae</taxon>
        <taxon>Paniceae</taxon>
        <taxon>Panicinae</taxon>
        <taxon>Panicum</taxon>
        <taxon>Panicum sect. Hiantes</taxon>
    </lineage>
</organism>
<proteinExistence type="predicted"/>
<comment type="caution">
    <text evidence="2">The sequence shown here is derived from an EMBL/GenBank/DDBJ whole genome shotgun (WGS) entry which is preliminary data.</text>
</comment>
<dbReference type="AlphaFoldDB" id="A0A8T0V2N9"/>
<feature type="region of interest" description="Disordered" evidence="1">
    <location>
        <begin position="136"/>
        <end position="171"/>
    </location>
</feature>
<dbReference type="Proteomes" id="UP000823388">
    <property type="component" value="Chromosome 3K"/>
</dbReference>
<keyword evidence="3" id="KW-1185">Reference proteome</keyword>
<sequence length="171" mass="18234">MPTRTRTIYGTPNQGGTFHTARPPKPSTQCVSEAEPVRSRSGTPGNLPKRCSHPTYKLSPSVGDTFLRRTRGVVAMAPSALMCWCAHCGALRRLRAEGDFASCASCGRVLLELRGDADAAAAAVAGLLRQGRCRRKRREAHTVGRGRTGPEVGARSGRDEMSDAESAVITA</sequence>